<dbReference type="PATRIC" id="fig|994573.3.peg.3709"/>
<dbReference type="RefSeq" id="WP_023387043.1">
    <property type="nucleotide sequence ID" value="NZ_AXUN02000234.1"/>
</dbReference>
<evidence type="ECO:0000313" key="4">
    <source>
        <dbReference type="Proteomes" id="UP000017747"/>
    </source>
</evidence>
<feature type="domain" description="VanZ-like" evidence="2">
    <location>
        <begin position="11"/>
        <end position="134"/>
    </location>
</feature>
<dbReference type="PIRSF" id="PIRSF019083">
    <property type="entry name" value="UCP019083_VanZ"/>
    <property type="match status" value="1"/>
</dbReference>
<keyword evidence="4" id="KW-1185">Reference proteome</keyword>
<dbReference type="OrthoDB" id="291892at2"/>
<dbReference type="STRING" id="994573.T472_0219485"/>
<dbReference type="EMBL" id="AXUN02000234">
    <property type="protein sequence ID" value="ETA78971.1"/>
    <property type="molecule type" value="Genomic_DNA"/>
</dbReference>
<dbReference type="InterPro" id="IPR016747">
    <property type="entry name" value="Phosphotransbutyrylase"/>
</dbReference>
<feature type="transmembrane region" description="Helical" evidence="1">
    <location>
        <begin position="6"/>
        <end position="25"/>
    </location>
</feature>
<keyword evidence="1" id="KW-0812">Transmembrane</keyword>
<reference evidence="3 4" key="1">
    <citation type="journal article" date="2014" name="Genome Announc.">
        <title>Genome Sequence of Youngiibacter fragilis, the Type Strain of the Genus Youngiibacter.</title>
        <authorList>
            <person name="Wawrik C.B."/>
            <person name="Callaghan A.V."/>
            <person name="Stamps B.W."/>
            <person name="Wawrik B."/>
        </authorList>
    </citation>
    <scope>NUCLEOTIDE SEQUENCE [LARGE SCALE GENOMIC DNA]</scope>
    <source>
        <strain evidence="3 4">232.1</strain>
    </source>
</reference>
<gene>
    <name evidence="3" type="ORF">T472_0219485</name>
</gene>
<dbReference type="Proteomes" id="UP000017747">
    <property type="component" value="Unassembled WGS sequence"/>
</dbReference>
<dbReference type="InterPro" id="IPR006976">
    <property type="entry name" value="VanZ-like"/>
</dbReference>
<dbReference type="AlphaFoldDB" id="V7I106"/>
<name>V7I106_9CLOT</name>
<evidence type="ECO:0000313" key="3">
    <source>
        <dbReference type="EMBL" id="ETA78971.1"/>
    </source>
</evidence>
<dbReference type="NCBIfam" id="NF037970">
    <property type="entry name" value="vanZ_1"/>
    <property type="match status" value="1"/>
</dbReference>
<evidence type="ECO:0000256" key="1">
    <source>
        <dbReference type="SAM" id="Phobius"/>
    </source>
</evidence>
<comment type="caution">
    <text evidence="3">The sequence shown here is derived from an EMBL/GenBank/DDBJ whole genome shotgun (WGS) entry which is preliminary data.</text>
</comment>
<accession>V7I106</accession>
<feature type="transmembrane region" description="Helical" evidence="1">
    <location>
        <begin position="89"/>
        <end position="111"/>
    </location>
</feature>
<keyword evidence="1" id="KW-0472">Membrane</keyword>
<evidence type="ECO:0000259" key="2">
    <source>
        <dbReference type="Pfam" id="PF04892"/>
    </source>
</evidence>
<dbReference type="Pfam" id="PF04892">
    <property type="entry name" value="VanZ"/>
    <property type="match status" value="1"/>
</dbReference>
<proteinExistence type="predicted"/>
<dbReference type="eggNOG" id="COG5652">
    <property type="taxonomic scope" value="Bacteria"/>
</dbReference>
<keyword evidence="1" id="KW-1133">Transmembrane helix</keyword>
<protein>
    <submittedName>
        <fullName evidence="3">Phosphotransbutyrylase</fullName>
    </submittedName>
</protein>
<feature type="transmembrane region" description="Helical" evidence="1">
    <location>
        <begin position="66"/>
        <end position="82"/>
    </location>
</feature>
<sequence length="151" mass="16629">MKNKRMISYAAVIMWMALIFMFSMQNGEDSSDMSGRLVAILKFFGIGTGGQELALVNLFIRKAAHMTEYAILFLLIANALSIDFSGRKVYLYALLITIGYAAADEFHQLFVPGRAGTLVDVVIDSIGAGFGTLIRVVSETYGFKAKRNLKV</sequence>
<feature type="transmembrane region" description="Helical" evidence="1">
    <location>
        <begin position="117"/>
        <end position="137"/>
    </location>
</feature>
<organism evidence="3 4">
    <name type="scientific">Youngiibacter fragilis 232.1</name>
    <dbReference type="NCBI Taxonomy" id="994573"/>
    <lineage>
        <taxon>Bacteria</taxon>
        <taxon>Bacillati</taxon>
        <taxon>Bacillota</taxon>
        <taxon>Clostridia</taxon>
        <taxon>Eubacteriales</taxon>
        <taxon>Clostridiaceae</taxon>
        <taxon>Youngiibacter</taxon>
    </lineage>
</organism>